<name>A0ABS4K4C2_9CLOT</name>
<gene>
    <name evidence="5" type="ORF">J2Z44_002456</name>
</gene>
<protein>
    <submittedName>
        <fullName evidence="5">8-oxo-dGTP diphosphatase</fullName>
        <ecNumber evidence="5">3.6.1.55</ecNumber>
    </submittedName>
</protein>
<dbReference type="Gene3D" id="3.90.79.10">
    <property type="entry name" value="Nucleoside Triphosphate Pyrophosphohydrolase"/>
    <property type="match status" value="1"/>
</dbReference>
<sequence>MRFHIRVSARGIVINNDKILLNEFGNGEYYNIPGGAVEIGETVKQAVVREIREESGLDVTVGDLIYVHEYEPNNSNFIYGQTPHISIVFRCFLNGSHEIKPPSVPDIDPDNSAVTSNAKWVEIAELKNINYVPYIHEKLIEYIKTNRFYPTFIEEPLYNE</sequence>
<dbReference type="GO" id="GO:0035539">
    <property type="term" value="F:8-oxo-7,8-dihydrodeoxyguanosine triphosphate pyrophosphatase activity"/>
    <property type="evidence" value="ECO:0007669"/>
    <property type="project" value="UniProtKB-EC"/>
</dbReference>
<dbReference type="InterPro" id="IPR015797">
    <property type="entry name" value="NUDIX_hydrolase-like_dom_sf"/>
</dbReference>
<feature type="domain" description="Nudix hydrolase" evidence="4">
    <location>
        <begin position="4"/>
        <end position="144"/>
    </location>
</feature>
<evidence type="ECO:0000313" key="5">
    <source>
        <dbReference type="EMBL" id="MBP2022633.1"/>
    </source>
</evidence>
<dbReference type="Pfam" id="PF00293">
    <property type="entry name" value="NUDIX"/>
    <property type="match status" value="1"/>
</dbReference>
<dbReference type="InterPro" id="IPR020084">
    <property type="entry name" value="NUDIX_hydrolase_CS"/>
</dbReference>
<evidence type="ECO:0000256" key="3">
    <source>
        <dbReference type="RuleBase" id="RU003476"/>
    </source>
</evidence>
<dbReference type="PANTHER" id="PTHR43046">
    <property type="entry name" value="GDP-MANNOSE MANNOSYL HYDROLASE"/>
    <property type="match status" value="1"/>
</dbReference>
<dbReference type="SUPFAM" id="SSF55811">
    <property type="entry name" value="Nudix"/>
    <property type="match status" value="1"/>
</dbReference>
<dbReference type="PRINTS" id="PR00502">
    <property type="entry name" value="NUDIXFAMILY"/>
</dbReference>
<dbReference type="EMBL" id="JAGGLL010000018">
    <property type="protein sequence ID" value="MBP2022633.1"/>
    <property type="molecule type" value="Genomic_DNA"/>
</dbReference>
<dbReference type="PROSITE" id="PS51462">
    <property type="entry name" value="NUDIX"/>
    <property type="match status" value="1"/>
</dbReference>
<accession>A0ABS4K4C2</accession>
<reference evidence="5 6" key="1">
    <citation type="submission" date="2021-03" db="EMBL/GenBank/DDBJ databases">
        <title>Genomic Encyclopedia of Type Strains, Phase IV (KMG-IV): sequencing the most valuable type-strain genomes for metagenomic binning, comparative biology and taxonomic classification.</title>
        <authorList>
            <person name="Goeker M."/>
        </authorList>
    </citation>
    <scope>NUCLEOTIDE SEQUENCE [LARGE SCALE GENOMIC DNA]</scope>
    <source>
        <strain evidence="5 6">DSM 28650</strain>
    </source>
</reference>
<proteinExistence type="inferred from homology"/>
<evidence type="ECO:0000313" key="6">
    <source>
        <dbReference type="Proteomes" id="UP001519308"/>
    </source>
</evidence>
<keyword evidence="6" id="KW-1185">Reference proteome</keyword>
<evidence type="ECO:0000256" key="1">
    <source>
        <dbReference type="ARBA" id="ARBA00001946"/>
    </source>
</evidence>
<dbReference type="PANTHER" id="PTHR43046:SF14">
    <property type="entry name" value="MUTT_NUDIX FAMILY PROTEIN"/>
    <property type="match status" value="1"/>
</dbReference>
<dbReference type="InterPro" id="IPR020476">
    <property type="entry name" value="Nudix_hydrolase"/>
</dbReference>
<keyword evidence="2 3" id="KW-0378">Hydrolase</keyword>
<dbReference type="Proteomes" id="UP001519308">
    <property type="component" value="Unassembled WGS sequence"/>
</dbReference>
<evidence type="ECO:0000256" key="2">
    <source>
        <dbReference type="ARBA" id="ARBA00022801"/>
    </source>
</evidence>
<comment type="caution">
    <text evidence="5">The sequence shown here is derived from an EMBL/GenBank/DDBJ whole genome shotgun (WGS) entry which is preliminary data.</text>
</comment>
<comment type="similarity">
    <text evidence="3">Belongs to the Nudix hydrolase family.</text>
</comment>
<dbReference type="RefSeq" id="WP_021285249.1">
    <property type="nucleotide sequence ID" value="NZ_JAGGLL010000018.1"/>
</dbReference>
<dbReference type="EC" id="3.6.1.55" evidence="5"/>
<dbReference type="PROSITE" id="PS00893">
    <property type="entry name" value="NUDIX_BOX"/>
    <property type="match status" value="1"/>
</dbReference>
<evidence type="ECO:0000259" key="4">
    <source>
        <dbReference type="PROSITE" id="PS51462"/>
    </source>
</evidence>
<dbReference type="InterPro" id="IPR000086">
    <property type="entry name" value="NUDIX_hydrolase_dom"/>
</dbReference>
<organism evidence="5 6">
    <name type="scientific">Clostridium punense</name>
    <dbReference type="NCBI Taxonomy" id="1054297"/>
    <lineage>
        <taxon>Bacteria</taxon>
        <taxon>Bacillati</taxon>
        <taxon>Bacillota</taxon>
        <taxon>Clostridia</taxon>
        <taxon>Eubacteriales</taxon>
        <taxon>Clostridiaceae</taxon>
        <taxon>Clostridium</taxon>
    </lineage>
</organism>
<comment type="cofactor">
    <cofactor evidence="1">
        <name>Mg(2+)</name>
        <dbReference type="ChEBI" id="CHEBI:18420"/>
    </cofactor>
</comment>